<dbReference type="EMBL" id="CALNXI010002499">
    <property type="protein sequence ID" value="CAH3188326.1"/>
    <property type="molecule type" value="Genomic_DNA"/>
</dbReference>
<comment type="caution">
    <text evidence="1">The sequence shown here is derived from an EMBL/GenBank/DDBJ whole genome shotgun (WGS) entry which is preliminary data.</text>
</comment>
<feature type="non-terminal residue" evidence="1">
    <location>
        <position position="1"/>
    </location>
</feature>
<name>A0ABN8S9D8_9CNID</name>
<evidence type="ECO:0000313" key="2">
    <source>
        <dbReference type="Proteomes" id="UP001159427"/>
    </source>
</evidence>
<sequence>CGVDLTQRKKNSKKVLFPWKKPPKTRFLTSSSKQIIIIKQTHCVVVRLPNGDVPFNEVTVALQDDILAGGTATGVCGGVEGAAPEVPVGVEWVEPGTCGGVGVIRPGACDGVDVVEQGACDVVEGVEPGVCCGVVGGA</sequence>
<organism evidence="1 2">
    <name type="scientific">Porites evermanni</name>
    <dbReference type="NCBI Taxonomy" id="104178"/>
    <lineage>
        <taxon>Eukaryota</taxon>
        <taxon>Metazoa</taxon>
        <taxon>Cnidaria</taxon>
        <taxon>Anthozoa</taxon>
        <taxon>Hexacorallia</taxon>
        <taxon>Scleractinia</taxon>
        <taxon>Fungiina</taxon>
        <taxon>Poritidae</taxon>
        <taxon>Porites</taxon>
    </lineage>
</organism>
<accession>A0ABN8S9D8</accession>
<reference evidence="1 2" key="1">
    <citation type="submission" date="2022-05" db="EMBL/GenBank/DDBJ databases">
        <authorList>
            <consortium name="Genoscope - CEA"/>
            <person name="William W."/>
        </authorList>
    </citation>
    <scope>NUCLEOTIDE SEQUENCE [LARGE SCALE GENOMIC DNA]</scope>
</reference>
<dbReference type="Proteomes" id="UP001159427">
    <property type="component" value="Unassembled WGS sequence"/>
</dbReference>
<protein>
    <submittedName>
        <fullName evidence="1">Uncharacterized protein</fullName>
    </submittedName>
</protein>
<keyword evidence="2" id="KW-1185">Reference proteome</keyword>
<feature type="non-terminal residue" evidence="1">
    <location>
        <position position="138"/>
    </location>
</feature>
<gene>
    <name evidence="1" type="ORF">PEVE_00018342</name>
</gene>
<proteinExistence type="predicted"/>
<evidence type="ECO:0000313" key="1">
    <source>
        <dbReference type="EMBL" id="CAH3188326.1"/>
    </source>
</evidence>